<dbReference type="HOGENOM" id="CLU_1166580_0_0_1"/>
<dbReference type="Proteomes" id="UP000054248">
    <property type="component" value="Unassembled WGS sequence"/>
</dbReference>
<reference evidence="2" key="2">
    <citation type="submission" date="2015-01" db="EMBL/GenBank/DDBJ databases">
        <title>Evolutionary Origins and Diversification of the Mycorrhizal Mutualists.</title>
        <authorList>
            <consortium name="DOE Joint Genome Institute"/>
            <consortium name="Mycorrhizal Genomics Consortium"/>
            <person name="Kohler A."/>
            <person name="Kuo A."/>
            <person name="Nagy L.G."/>
            <person name="Floudas D."/>
            <person name="Copeland A."/>
            <person name="Barry K.W."/>
            <person name="Cichocki N."/>
            <person name="Veneault-Fourrey C."/>
            <person name="LaButti K."/>
            <person name="Lindquist E.A."/>
            <person name="Lipzen A."/>
            <person name="Lundell T."/>
            <person name="Morin E."/>
            <person name="Murat C."/>
            <person name="Riley R."/>
            <person name="Ohm R."/>
            <person name="Sun H."/>
            <person name="Tunlid A."/>
            <person name="Henrissat B."/>
            <person name="Grigoriev I.V."/>
            <person name="Hibbett D.S."/>
            <person name="Martin F."/>
        </authorList>
    </citation>
    <scope>NUCLEOTIDE SEQUENCE [LARGE SCALE GENOMIC DNA]</scope>
    <source>
        <strain evidence="2">MUT 4182</strain>
    </source>
</reference>
<dbReference type="OrthoDB" id="2753769at2759"/>
<name>A0A0C3L190_9AGAM</name>
<accession>A0A0C3L190</accession>
<gene>
    <name evidence="1" type="ORF">M407DRAFT_34909</name>
</gene>
<dbReference type="AlphaFoldDB" id="A0A0C3L190"/>
<evidence type="ECO:0000313" key="2">
    <source>
        <dbReference type="Proteomes" id="UP000054248"/>
    </source>
</evidence>
<sequence length="238" mass="25798">MLRRALPLKCLSASRPSFDGPPPTSGLCHRHQTSRCRLSTSRDRVLTVATVFQLLVAAFQPLADLTPPSFNLSPPSSTFPTTFRPLPVALHPLPAAVGPLVPVVSITLARFEDPCQDLVHSTHDPAEKVLRDPKINESAVNDIVLIPEAISTMVLRKMKQTAEIQTESALHHLSPLLDIRDGLPAPHHRLATPVASFRVLTGVVEPPPPVSRLSSDHVLLGLYSTPSAPSDNTLGYLR</sequence>
<keyword evidence="2" id="KW-1185">Reference proteome</keyword>
<evidence type="ECO:0000313" key="1">
    <source>
        <dbReference type="EMBL" id="KIO15507.1"/>
    </source>
</evidence>
<reference evidence="1 2" key="1">
    <citation type="submission" date="2014-04" db="EMBL/GenBank/DDBJ databases">
        <authorList>
            <consortium name="DOE Joint Genome Institute"/>
            <person name="Kuo A."/>
            <person name="Girlanda M."/>
            <person name="Perotto S."/>
            <person name="Kohler A."/>
            <person name="Nagy L.G."/>
            <person name="Floudas D."/>
            <person name="Copeland A."/>
            <person name="Barry K.W."/>
            <person name="Cichocki N."/>
            <person name="Veneault-Fourrey C."/>
            <person name="LaButti K."/>
            <person name="Lindquist E.A."/>
            <person name="Lipzen A."/>
            <person name="Lundell T."/>
            <person name="Morin E."/>
            <person name="Murat C."/>
            <person name="Sun H."/>
            <person name="Tunlid A."/>
            <person name="Henrissat B."/>
            <person name="Grigoriev I.V."/>
            <person name="Hibbett D.S."/>
            <person name="Martin F."/>
            <person name="Nordberg H.P."/>
            <person name="Cantor M.N."/>
            <person name="Hua S.X."/>
        </authorList>
    </citation>
    <scope>NUCLEOTIDE SEQUENCE [LARGE SCALE GENOMIC DNA]</scope>
    <source>
        <strain evidence="1 2">MUT 4182</strain>
    </source>
</reference>
<proteinExistence type="predicted"/>
<organism evidence="1 2">
    <name type="scientific">Tulasnella calospora MUT 4182</name>
    <dbReference type="NCBI Taxonomy" id="1051891"/>
    <lineage>
        <taxon>Eukaryota</taxon>
        <taxon>Fungi</taxon>
        <taxon>Dikarya</taxon>
        <taxon>Basidiomycota</taxon>
        <taxon>Agaricomycotina</taxon>
        <taxon>Agaricomycetes</taxon>
        <taxon>Cantharellales</taxon>
        <taxon>Tulasnellaceae</taxon>
        <taxon>Tulasnella</taxon>
    </lineage>
</organism>
<protein>
    <submittedName>
        <fullName evidence="1">Uncharacterized protein</fullName>
    </submittedName>
</protein>
<dbReference type="STRING" id="1051891.A0A0C3L190"/>
<dbReference type="EMBL" id="KN824011">
    <property type="protein sequence ID" value="KIO15507.1"/>
    <property type="molecule type" value="Genomic_DNA"/>
</dbReference>